<dbReference type="EMBL" id="BKAL01000001">
    <property type="protein sequence ID" value="GEP67362.1"/>
    <property type="molecule type" value="Genomic_DNA"/>
</dbReference>
<dbReference type="Gene3D" id="1.10.3130.20">
    <property type="entry name" value="Phycobilisome linker domain"/>
    <property type="match status" value="1"/>
</dbReference>
<protein>
    <recommendedName>
        <fullName evidence="7">Peptidoglycan recognition protein family domain-containing protein</fullName>
    </recommendedName>
</protein>
<keyword evidence="6" id="KW-1185">Reference proteome</keyword>
<proteinExistence type="inferred from homology"/>
<comment type="caution">
    <text evidence="5">The sequence shown here is derived from an EMBL/GenBank/DDBJ whole genome shotgun (WGS) entry which is preliminary data.</text>
</comment>
<reference evidence="5 6" key="1">
    <citation type="submission" date="2019-07" db="EMBL/GenBank/DDBJ databases">
        <title>Whole genome shotgun sequence of Cellulomonas soli NBRC 109434.</title>
        <authorList>
            <person name="Hosoyama A."/>
            <person name="Uohara A."/>
            <person name="Ohji S."/>
            <person name="Ichikawa N."/>
        </authorList>
    </citation>
    <scope>NUCLEOTIDE SEQUENCE [LARGE SCALE GENOMIC DNA]</scope>
    <source>
        <strain evidence="5 6">NBRC 109434</strain>
    </source>
</reference>
<keyword evidence="2" id="KW-0732">Signal</keyword>
<dbReference type="InterPro" id="IPR006619">
    <property type="entry name" value="PGRP_domain_met/bac"/>
</dbReference>
<evidence type="ECO:0000256" key="2">
    <source>
        <dbReference type="SAM" id="SignalP"/>
    </source>
</evidence>
<dbReference type="PANTHER" id="PTHR11022:SF41">
    <property type="entry name" value="PEPTIDOGLYCAN-RECOGNITION PROTEIN LC-RELATED"/>
    <property type="match status" value="1"/>
</dbReference>
<accession>A0A512P8B2</accession>
<dbReference type="RefSeq" id="WP_146951158.1">
    <property type="nucleotide sequence ID" value="NZ_BAABBJ010000005.1"/>
</dbReference>
<feature type="domain" description="Peptidoglycan recognition protein family" evidence="4">
    <location>
        <begin position="247"/>
        <end position="394"/>
    </location>
</feature>
<dbReference type="SMART" id="SM00644">
    <property type="entry name" value="Ami_2"/>
    <property type="match status" value="1"/>
</dbReference>
<dbReference type="InterPro" id="IPR036505">
    <property type="entry name" value="Amidase/PGRP_sf"/>
</dbReference>
<dbReference type="OrthoDB" id="514320at2"/>
<dbReference type="CDD" id="cd06583">
    <property type="entry name" value="PGRP"/>
    <property type="match status" value="1"/>
</dbReference>
<sequence length="648" mass="68395">MVVRHVYAGGLLVLALVAGCAPSVPARSAAEAPAVDGIVRSDGTLAIGTAASTEQPATDPDTAVQEIPVELAPESPAPTDLPTAQLEAEPEAAGVVTDDQTLVVDTATQDRVVSAVVETDGFQTVGVSWPADVDLGELAPQVRTRDADGDWTDWVDLEVSEEQPDAGSADAAHGARSGTDALWVGESDAVQLAFAETGTDPAADVRLALVSSGLTSISGLVAGATVSGDAVVSTASLKQVSSALAAPRVISRAEWSAAPQACAPDVASTLVGAVVHHTAGSNDYSTVAQAMQQIRNDQAYHINTQHWCDIGYNFIVDKWGNIYEGRANSLTQPVIGVHAGGFNTATVGVSMLGDFSTVTPSDAMRESVARIIGYRLGVYGRNPAGTMSYTTGGGENSRFAAGTTVGLPVVFAHRDTAFTACPGNAGYAQLQWIRDRARAIAFSEPLVRSLYHDMLNRGPDPTGLATWSALIMAGQPASTLGDGIARSREYVERKVTEAYAQILGRAPDGAGFEVQVQAIMNGVFRVEDLRGQLIASPEYYAQAGGNDRAYVQRLYRDILGREATPSEVEWWIGAVGRSGLAIAPYGVWRSRESAELRIHETYRIFLDRSADPTGLATWAPYWMANGDDALRAVIIRSDEYLARSLSFG</sequence>
<dbReference type="Gene3D" id="3.40.80.10">
    <property type="entry name" value="Peptidoglycan recognition protein-like"/>
    <property type="match status" value="1"/>
</dbReference>
<dbReference type="SUPFAM" id="SSF55846">
    <property type="entry name" value="N-acetylmuramoyl-L-alanine amidase-like"/>
    <property type="match status" value="1"/>
</dbReference>
<dbReference type="GO" id="GO:0008270">
    <property type="term" value="F:zinc ion binding"/>
    <property type="evidence" value="ECO:0007669"/>
    <property type="project" value="InterPro"/>
</dbReference>
<dbReference type="GO" id="GO:0009253">
    <property type="term" value="P:peptidoglycan catabolic process"/>
    <property type="evidence" value="ECO:0007669"/>
    <property type="project" value="InterPro"/>
</dbReference>
<evidence type="ECO:0000259" key="3">
    <source>
        <dbReference type="SMART" id="SM00644"/>
    </source>
</evidence>
<dbReference type="InterPro" id="IPR038255">
    <property type="entry name" value="PBS_linker_sf"/>
</dbReference>
<evidence type="ECO:0000313" key="6">
    <source>
        <dbReference type="Proteomes" id="UP000321798"/>
    </source>
</evidence>
<comment type="similarity">
    <text evidence="1">Belongs to the N-acetylmuramoyl-L-alanine amidase 2 family.</text>
</comment>
<dbReference type="PROSITE" id="PS51257">
    <property type="entry name" value="PROKAR_LIPOPROTEIN"/>
    <property type="match status" value="1"/>
</dbReference>
<evidence type="ECO:0008006" key="7">
    <source>
        <dbReference type="Google" id="ProtNLM"/>
    </source>
</evidence>
<dbReference type="InterPro" id="IPR015510">
    <property type="entry name" value="PGRP"/>
</dbReference>
<feature type="signal peptide" evidence="2">
    <location>
        <begin position="1"/>
        <end position="26"/>
    </location>
</feature>
<organism evidence="5 6">
    <name type="scientific">Cellulomonas soli</name>
    <dbReference type="NCBI Taxonomy" id="931535"/>
    <lineage>
        <taxon>Bacteria</taxon>
        <taxon>Bacillati</taxon>
        <taxon>Actinomycetota</taxon>
        <taxon>Actinomycetes</taxon>
        <taxon>Micrococcales</taxon>
        <taxon>Cellulomonadaceae</taxon>
        <taxon>Cellulomonas</taxon>
    </lineage>
</organism>
<name>A0A512P8B2_9CELL</name>
<dbReference type="Pfam" id="PF01510">
    <property type="entry name" value="Amidase_2"/>
    <property type="match status" value="1"/>
</dbReference>
<dbReference type="GO" id="GO:0008745">
    <property type="term" value="F:N-acetylmuramoyl-L-alanine amidase activity"/>
    <property type="evidence" value="ECO:0007669"/>
    <property type="project" value="InterPro"/>
</dbReference>
<feature type="domain" description="N-acetylmuramoyl-L-alanine amidase" evidence="3">
    <location>
        <begin position="258"/>
        <end position="423"/>
    </location>
</feature>
<dbReference type="PANTHER" id="PTHR11022">
    <property type="entry name" value="PEPTIDOGLYCAN RECOGNITION PROTEIN"/>
    <property type="match status" value="1"/>
</dbReference>
<dbReference type="InterPro" id="IPR002502">
    <property type="entry name" value="Amidase_domain"/>
</dbReference>
<dbReference type="Proteomes" id="UP000321798">
    <property type="component" value="Unassembled WGS sequence"/>
</dbReference>
<feature type="chain" id="PRO_5038633858" description="Peptidoglycan recognition protein family domain-containing protein" evidence="2">
    <location>
        <begin position="27"/>
        <end position="648"/>
    </location>
</feature>
<dbReference type="AlphaFoldDB" id="A0A512P8B2"/>
<evidence type="ECO:0000259" key="4">
    <source>
        <dbReference type="SMART" id="SM00701"/>
    </source>
</evidence>
<evidence type="ECO:0000256" key="1">
    <source>
        <dbReference type="ARBA" id="ARBA00007553"/>
    </source>
</evidence>
<dbReference type="SMART" id="SM00701">
    <property type="entry name" value="PGRP"/>
    <property type="match status" value="1"/>
</dbReference>
<gene>
    <name evidence="5" type="ORF">CSO01_00770</name>
</gene>
<evidence type="ECO:0000313" key="5">
    <source>
        <dbReference type="EMBL" id="GEP67362.1"/>
    </source>
</evidence>